<name>A0A5K3G7I1_MESCO</name>
<evidence type="ECO:0000313" key="1">
    <source>
        <dbReference type="WBParaSite" id="MCU_014494-RA"/>
    </source>
</evidence>
<protein>
    <submittedName>
        <fullName evidence="1">Ovule protein</fullName>
    </submittedName>
</protein>
<reference evidence="1" key="1">
    <citation type="submission" date="2019-11" db="UniProtKB">
        <authorList>
            <consortium name="WormBaseParasite"/>
        </authorList>
    </citation>
    <scope>IDENTIFICATION</scope>
</reference>
<dbReference type="AlphaFoldDB" id="A0A5K3G7I1"/>
<sequence length="72" mass="8214">HRQGEIYSTRPPHTTRLVLIFHSPYVEINQTQFTTATTTTTNTTLEFLESAEDDVNRARIVTSGNLKCQQPH</sequence>
<accession>A0A5K3G7I1</accession>
<organism evidence="1">
    <name type="scientific">Mesocestoides corti</name>
    <name type="common">Flatworm</name>
    <dbReference type="NCBI Taxonomy" id="53468"/>
    <lineage>
        <taxon>Eukaryota</taxon>
        <taxon>Metazoa</taxon>
        <taxon>Spiralia</taxon>
        <taxon>Lophotrochozoa</taxon>
        <taxon>Platyhelminthes</taxon>
        <taxon>Cestoda</taxon>
        <taxon>Eucestoda</taxon>
        <taxon>Cyclophyllidea</taxon>
        <taxon>Mesocestoididae</taxon>
        <taxon>Mesocestoides</taxon>
    </lineage>
</organism>
<dbReference type="WBParaSite" id="MCU_014494-RA">
    <property type="protein sequence ID" value="MCU_014494-RA"/>
    <property type="gene ID" value="MCU_014494"/>
</dbReference>
<proteinExistence type="predicted"/>